<dbReference type="OrthoDB" id="5425892at2759"/>
<evidence type="ECO:0000256" key="1">
    <source>
        <dbReference type="SAM" id="MobiDB-lite"/>
    </source>
</evidence>
<evidence type="ECO:0000313" key="3">
    <source>
        <dbReference type="Proteomes" id="UP000234254"/>
    </source>
</evidence>
<proteinExistence type="predicted"/>
<dbReference type="VEuPathDB" id="FungiDB:P168DRAFT_289855"/>
<feature type="compositionally biased region" description="Basic and acidic residues" evidence="1">
    <location>
        <begin position="41"/>
        <end position="98"/>
    </location>
</feature>
<dbReference type="RefSeq" id="XP_024693620.1">
    <property type="nucleotide sequence ID" value="XM_024837090.1"/>
</dbReference>
<feature type="region of interest" description="Disordered" evidence="1">
    <location>
        <begin position="1"/>
        <end position="98"/>
    </location>
</feature>
<name>A0A2I1D573_ASPC2</name>
<evidence type="ECO:0000313" key="2">
    <source>
        <dbReference type="EMBL" id="PKY05026.1"/>
    </source>
</evidence>
<dbReference type="Proteomes" id="UP000234254">
    <property type="component" value="Unassembled WGS sequence"/>
</dbReference>
<dbReference type="GeneID" id="36544614"/>
<protein>
    <submittedName>
        <fullName evidence="2">Uncharacterized protein</fullName>
    </submittedName>
</protein>
<sequence>MPLPNPSHEAETLDPEPNPIKLSPTASSPTETYPEISSSMTHEHHIPQRPWKPRDRAHERRQSWSQQDRKHDLQSRLLEVKKGDESGFTEIERGGVEE</sequence>
<organism evidence="2 3">
    <name type="scientific">Aspergillus campestris (strain IBT 28561)</name>
    <dbReference type="NCBI Taxonomy" id="1392248"/>
    <lineage>
        <taxon>Eukaryota</taxon>
        <taxon>Fungi</taxon>
        <taxon>Dikarya</taxon>
        <taxon>Ascomycota</taxon>
        <taxon>Pezizomycotina</taxon>
        <taxon>Eurotiomycetes</taxon>
        <taxon>Eurotiomycetidae</taxon>
        <taxon>Eurotiales</taxon>
        <taxon>Aspergillaceae</taxon>
        <taxon>Aspergillus</taxon>
        <taxon>Aspergillus subgen. Circumdati</taxon>
    </lineage>
</organism>
<accession>A0A2I1D573</accession>
<dbReference type="AlphaFoldDB" id="A0A2I1D573"/>
<comment type="caution">
    <text evidence="2">The sequence shown here is derived from an EMBL/GenBank/DDBJ whole genome shotgun (WGS) entry which is preliminary data.</text>
</comment>
<dbReference type="EMBL" id="MSFM01000005">
    <property type="protein sequence ID" value="PKY05026.1"/>
    <property type="molecule type" value="Genomic_DNA"/>
</dbReference>
<gene>
    <name evidence="2" type="ORF">P168DRAFT_289855</name>
</gene>
<reference evidence="2" key="1">
    <citation type="submission" date="2016-12" db="EMBL/GenBank/DDBJ databases">
        <title>The genomes of Aspergillus section Nigri reveals drivers in fungal speciation.</title>
        <authorList>
            <consortium name="DOE Joint Genome Institute"/>
            <person name="Vesth T.C."/>
            <person name="Nybo J."/>
            <person name="Theobald S."/>
            <person name="Brandl J."/>
            <person name="Frisvad J.C."/>
            <person name="Nielsen K.F."/>
            <person name="Lyhne E.K."/>
            <person name="Kogle M.E."/>
            <person name="Kuo A."/>
            <person name="Riley R."/>
            <person name="Clum A."/>
            <person name="Nolan M."/>
            <person name="Lipzen A."/>
            <person name="Salamov A."/>
            <person name="Henrissat B."/>
            <person name="Wiebenga A."/>
            <person name="De vries R.P."/>
            <person name="Grigoriev I.V."/>
            <person name="Mortensen U.H."/>
            <person name="Andersen M.R."/>
            <person name="Baker S.E."/>
        </authorList>
    </citation>
    <scope>NUCLEOTIDE SEQUENCE</scope>
    <source>
        <strain evidence="2">IBT 28561</strain>
    </source>
</reference>
<feature type="compositionally biased region" description="Polar residues" evidence="1">
    <location>
        <begin position="24"/>
        <end position="40"/>
    </location>
</feature>
<keyword evidence="3" id="KW-1185">Reference proteome</keyword>